<organism evidence="1">
    <name type="scientific">Marseillevirus LCMAC102</name>
    <dbReference type="NCBI Taxonomy" id="2506603"/>
    <lineage>
        <taxon>Viruses</taxon>
        <taxon>Varidnaviria</taxon>
        <taxon>Bamfordvirae</taxon>
        <taxon>Nucleocytoviricota</taxon>
        <taxon>Megaviricetes</taxon>
        <taxon>Pimascovirales</taxon>
        <taxon>Pimascovirales incertae sedis</taxon>
        <taxon>Marseilleviridae</taxon>
    </lineage>
</organism>
<protein>
    <submittedName>
        <fullName evidence="1">Uncharacterized protein</fullName>
    </submittedName>
</protein>
<gene>
    <name evidence="1" type="ORF">LCMAC102_00020</name>
</gene>
<name>A0A481YSL2_9VIRU</name>
<accession>A0A481YSL2</accession>
<evidence type="ECO:0000313" key="1">
    <source>
        <dbReference type="EMBL" id="QBK86208.1"/>
    </source>
</evidence>
<sequence length="355" mass="41483">MSGTMIMRTNFGDYKIDIDKFNESNKEFNNRPEVKKRNEEILEVPVKITESSYSKYLKKWWETPNSPDNYVYTNLPVSFLISIINPNDFPIMFKLNNYEFPIAPNSEEELNLPIGELVFTCIHVEIIPPISLISRDEAIRHINQYLRNIYDIDYSNWWDEKITDFILTDGAGICSDYSDTLKDISAVNPPIIISSLNIPDTPDIEEWCKTHQNELQQDSNSTNLYNELFGREIDHLIQCPDGKIGCLVAHYKIEYQLDQIAIEFRKKVNANKISYIDLCEWWKSFYESVLFEMIQSFINSNMDNHKVDEFGQMEFPVIDLELPAYIAKGDFRYLPCDKGTWRDYHIGGGTIQKIN</sequence>
<reference evidence="1" key="1">
    <citation type="journal article" date="2019" name="MBio">
        <title>Virus Genomes from Deep Sea Sediments Expand the Ocean Megavirome and Support Independent Origins of Viral Gigantism.</title>
        <authorList>
            <person name="Backstrom D."/>
            <person name="Yutin N."/>
            <person name="Jorgensen S.L."/>
            <person name="Dharamshi J."/>
            <person name="Homa F."/>
            <person name="Zaremba-Niedwiedzka K."/>
            <person name="Spang A."/>
            <person name="Wolf Y.I."/>
            <person name="Koonin E.V."/>
            <person name="Ettema T.J."/>
        </authorList>
    </citation>
    <scope>NUCLEOTIDE SEQUENCE</scope>
</reference>
<dbReference type="EMBL" id="MK500334">
    <property type="protein sequence ID" value="QBK86208.1"/>
    <property type="molecule type" value="Genomic_DNA"/>
</dbReference>
<proteinExistence type="predicted"/>